<evidence type="ECO:0000313" key="9">
    <source>
        <dbReference type="EMBL" id="SZX69981.1"/>
    </source>
</evidence>
<dbReference type="GO" id="GO:0015853">
    <property type="term" value="P:adenine transport"/>
    <property type="evidence" value="ECO:0007669"/>
    <property type="project" value="TreeGrafter"/>
</dbReference>
<dbReference type="PANTHER" id="PTHR43337:SF17">
    <property type="entry name" value="XANTHINE URACIL VITAMIN C PERMEASE"/>
    <property type="match status" value="1"/>
</dbReference>
<feature type="region of interest" description="Disordered" evidence="7">
    <location>
        <begin position="631"/>
        <end position="652"/>
    </location>
</feature>
<dbReference type="GO" id="GO:0005345">
    <property type="term" value="F:purine nucleobase transmembrane transporter activity"/>
    <property type="evidence" value="ECO:0007669"/>
    <property type="project" value="TreeGrafter"/>
</dbReference>
<dbReference type="AlphaFoldDB" id="A0A383VXQ5"/>
<comment type="subcellular location">
    <subcellularLocation>
        <location evidence="1">Membrane</location>
        <topology evidence="1">Multi-pass membrane protein</topology>
    </subcellularLocation>
</comment>
<keyword evidence="6 8" id="KW-0472">Membrane</keyword>
<evidence type="ECO:0000256" key="1">
    <source>
        <dbReference type="ARBA" id="ARBA00004141"/>
    </source>
</evidence>
<feature type="transmembrane region" description="Helical" evidence="8">
    <location>
        <begin position="295"/>
        <end position="326"/>
    </location>
</feature>
<feature type="transmembrane region" description="Helical" evidence="8">
    <location>
        <begin position="87"/>
        <end position="110"/>
    </location>
</feature>
<keyword evidence="3" id="KW-0813">Transport</keyword>
<dbReference type="EMBL" id="FNXT01000967">
    <property type="protein sequence ID" value="SZX69981.1"/>
    <property type="molecule type" value="Genomic_DNA"/>
</dbReference>
<evidence type="ECO:0000256" key="4">
    <source>
        <dbReference type="ARBA" id="ARBA00022692"/>
    </source>
</evidence>
<evidence type="ECO:0000256" key="2">
    <source>
        <dbReference type="ARBA" id="ARBA00005697"/>
    </source>
</evidence>
<reference evidence="9 10" key="1">
    <citation type="submission" date="2016-10" db="EMBL/GenBank/DDBJ databases">
        <authorList>
            <person name="Cai Z."/>
        </authorList>
    </citation>
    <scope>NUCLEOTIDE SEQUENCE [LARGE SCALE GENOMIC DNA]</scope>
</reference>
<feature type="transmembrane region" description="Helical" evidence="8">
    <location>
        <begin position="369"/>
        <end position="389"/>
    </location>
</feature>
<keyword evidence="5 8" id="KW-1133">Transmembrane helix</keyword>
<evidence type="ECO:0000256" key="3">
    <source>
        <dbReference type="ARBA" id="ARBA00022448"/>
    </source>
</evidence>
<dbReference type="GO" id="GO:0005886">
    <property type="term" value="C:plasma membrane"/>
    <property type="evidence" value="ECO:0007669"/>
    <property type="project" value="TreeGrafter"/>
</dbReference>
<feature type="transmembrane region" description="Helical" evidence="8">
    <location>
        <begin position="221"/>
        <end position="238"/>
    </location>
</feature>
<keyword evidence="10" id="KW-1185">Reference proteome</keyword>
<dbReference type="STRING" id="3088.A0A383VXQ5"/>
<feature type="transmembrane region" description="Helical" evidence="8">
    <location>
        <begin position="189"/>
        <end position="209"/>
    </location>
</feature>
<feature type="transmembrane region" description="Helical" evidence="8">
    <location>
        <begin position="502"/>
        <end position="531"/>
    </location>
</feature>
<dbReference type="PANTHER" id="PTHR43337">
    <property type="entry name" value="XANTHINE/URACIL PERMEASE C887.17-RELATED"/>
    <property type="match status" value="1"/>
</dbReference>
<feature type="region of interest" description="Disordered" evidence="7">
    <location>
        <begin position="1"/>
        <end position="25"/>
    </location>
</feature>
<dbReference type="GO" id="GO:0015854">
    <property type="term" value="P:guanine transport"/>
    <property type="evidence" value="ECO:0007669"/>
    <property type="project" value="TreeGrafter"/>
</dbReference>
<keyword evidence="4 8" id="KW-0812">Transmembrane</keyword>
<dbReference type="Pfam" id="PF00860">
    <property type="entry name" value="Xan_ur_permease"/>
    <property type="match status" value="1"/>
</dbReference>
<organism evidence="9 10">
    <name type="scientific">Tetradesmus obliquus</name>
    <name type="common">Green alga</name>
    <name type="synonym">Acutodesmus obliquus</name>
    <dbReference type="NCBI Taxonomy" id="3088"/>
    <lineage>
        <taxon>Eukaryota</taxon>
        <taxon>Viridiplantae</taxon>
        <taxon>Chlorophyta</taxon>
        <taxon>core chlorophytes</taxon>
        <taxon>Chlorophyceae</taxon>
        <taxon>CS clade</taxon>
        <taxon>Sphaeropleales</taxon>
        <taxon>Scenedesmaceae</taxon>
        <taxon>Tetradesmus</taxon>
    </lineage>
</organism>
<evidence type="ECO:0000256" key="7">
    <source>
        <dbReference type="SAM" id="MobiDB-lite"/>
    </source>
</evidence>
<feature type="transmembrane region" description="Helical" evidence="8">
    <location>
        <begin position="472"/>
        <end position="490"/>
    </location>
</feature>
<dbReference type="InterPro" id="IPR045018">
    <property type="entry name" value="Azg-like"/>
</dbReference>
<feature type="transmembrane region" description="Helical" evidence="8">
    <location>
        <begin position="50"/>
        <end position="75"/>
    </location>
</feature>
<protein>
    <recommendedName>
        <fullName evidence="11">Xanthine/uracil/vitamin C permease</fullName>
    </recommendedName>
</protein>
<proteinExistence type="inferred from homology"/>
<feature type="transmembrane region" description="Helical" evidence="8">
    <location>
        <begin position="445"/>
        <end position="466"/>
    </location>
</feature>
<evidence type="ECO:0000256" key="5">
    <source>
        <dbReference type="ARBA" id="ARBA00022989"/>
    </source>
</evidence>
<gene>
    <name evidence="9" type="ORF">BQ4739_LOCUS10235</name>
</gene>
<evidence type="ECO:0008006" key="11">
    <source>
        <dbReference type="Google" id="ProtNLM"/>
    </source>
</evidence>
<accession>A0A383VXQ5</accession>
<sequence>MDAKDAMMGPEGSKPSISKVRGPPPSNPVARFGEQVFKVHSRGSTWMAEIRAGCVLFMTSAYILFLNPLILSGASNGFNTGMPKQDIVLATAVATAVATATMGVVANYPWVVSTQLGTNSFFVNNVLGVEKCGHHATMQGPDKACMGVPCACVPASATNMTLVPDVTLSGACAADTANMCMGTRIPFEQGLACTFLEGLVFILICVTGLRAVIIRMFPKSVLMAGAAGIGVFIAFVGMKDSGFIAAAPFPTLVGLNTEWPYKHGGWGANDYHSCIGFNSCTMYFDGPPYSVVCPWLAVAGLLVTCVLLVWNVNGAFIIGIFFTMFASWAKFPQKMSEGGLVPDKVVDVARFTKTAGALDFNWGANTGELIGALMMFLYLDLVGSSITFVSLGQMAGVLNKKGDMPRSNIAFLADAFGTTLGGLLGSSALTTYVESASAMREGGRTGFTAVVCSLFFLASIALWPLFSSIPSIATGPILCLIGAVIFLESIHDITWSDMTDAVPAFTTIMAMPFTHNIAYGVIAGLIMHVFVKFCTFKLFPFQRNWPGVGVYSRWSSYQPMFTSIPGWNVDPMTGEKLAEVSTEEQDLSLVTAYTALRKRKQAGRNVPGAAAAAADDGFAGPAGTAKAAAATAGAAVPGDDSARGGVPGGSMV</sequence>
<dbReference type="InterPro" id="IPR006043">
    <property type="entry name" value="NCS2"/>
</dbReference>
<feature type="transmembrane region" description="Helical" evidence="8">
    <location>
        <begin position="409"/>
        <end position="433"/>
    </location>
</feature>
<evidence type="ECO:0000256" key="8">
    <source>
        <dbReference type="SAM" id="Phobius"/>
    </source>
</evidence>
<name>A0A383VXQ5_TETOB</name>
<evidence type="ECO:0000256" key="6">
    <source>
        <dbReference type="ARBA" id="ARBA00023136"/>
    </source>
</evidence>
<dbReference type="Proteomes" id="UP000256970">
    <property type="component" value="Unassembled WGS sequence"/>
</dbReference>
<comment type="similarity">
    <text evidence="2">Belongs to the nucleobase:cation symporter-2 (NCS2) (TC 2.A.40) family. Azg-like subfamily.</text>
</comment>
<evidence type="ECO:0000313" key="10">
    <source>
        <dbReference type="Proteomes" id="UP000256970"/>
    </source>
</evidence>